<feature type="site" description="Stabilizes the phosphoryl group" evidence="9">
    <location>
        <position position="48"/>
    </location>
</feature>
<feature type="binding site" evidence="10">
    <location>
        <position position="97"/>
    </location>
    <ligand>
        <name>Zn(2+)</name>
        <dbReference type="ChEBI" id="CHEBI:29105"/>
    </ligand>
</feature>
<proteinExistence type="inferred from homology"/>
<evidence type="ECO:0000256" key="1">
    <source>
        <dbReference type="ARBA" id="ARBA00004496"/>
    </source>
</evidence>
<keyword evidence="12" id="KW-1185">Reference proteome</keyword>
<reference evidence="11 12" key="1">
    <citation type="submission" date="2015-01" db="EMBL/GenBank/DDBJ databases">
        <title>Genome sequence of Mycobacterium llatzerense and Mycobacterium immunogenum recovered from brain abscess.</title>
        <authorList>
            <person name="Greninger A.L."/>
            <person name="Langelier C."/>
            <person name="Cunningham G."/>
            <person name="Chiu C.Y."/>
            <person name="Miller S."/>
        </authorList>
    </citation>
    <scope>NUCLEOTIDE SEQUENCE [LARGE SCALE GENOMIC DNA]</scope>
    <source>
        <strain evidence="11 12">CLUC14</strain>
    </source>
</reference>
<dbReference type="PIRSF" id="PIRSF004682">
    <property type="entry name" value="GmhB"/>
    <property type="match status" value="1"/>
</dbReference>
<dbReference type="CDD" id="cd07503">
    <property type="entry name" value="HAD_HisB-N"/>
    <property type="match status" value="1"/>
</dbReference>
<protein>
    <recommendedName>
        <fullName evidence="6 7">D,D-heptose 1,7-bisphosphate phosphatase</fullName>
        <ecNumber evidence="7">3.1.3.-</ecNumber>
    </recommendedName>
</protein>
<keyword evidence="5 7" id="KW-0119">Carbohydrate metabolism</keyword>
<keyword evidence="3 10" id="KW-0479">Metal-binding</keyword>
<dbReference type="AlphaFoldDB" id="A0A0D1LL22"/>
<dbReference type="Pfam" id="PF13242">
    <property type="entry name" value="Hydrolase_like"/>
    <property type="match status" value="1"/>
</dbReference>
<evidence type="ECO:0000256" key="6">
    <source>
        <dbReference type="ARBA" id="ARBA00031828"/>
    </source>
</evidence>
<feature type="binding site" evidence="10">
    <location>
        <position position="95"/>
    </location>
    <ligand>
        <name>Zn(2+)</name>
        <dbReference type="ChEBI" id="CHEBI:29105"/>
    </ligand>
</feature>
<evidence type="ECO:0000256" key="9">
    <source>
        <dbReference type="PIRSR" id="PIRSR004682-3"/>
    </source>
</evidence>
<dbReference type="PANTHER" id="PTHR42891">
    <property type="entry name" value="D-GLYCERO-BETA-D-MANNO-HEPTOSE-1,7-BISPHOSPHATE 7-PHOSPHATASE"/>
    <property type="match status" value="1"/>
</dbReference>
<evidence type="ECO:0000256" key="10">
    <source>
        <dbReference type="PIRSR" id="PIRSR004682-4"/>
    </source>
</evidence>
<sequence length="180" mass="19397">MFIDRDGVINRQIVGDYVRSWADFEWLPGAATAIGTLLEWAPYVVVATNQQGISKGLMTAEDVAAIHRRIRAETGRNGLEINAFQVCPHLEDAHCCCRKPSPGLLLDWLGHHPEVDPALSVMVGDSDSDLELAQNVAALTGGCVGVHIGDSRTPDSGIDVSFNSLHEFTLAVISAQGELH</sequence>
<comment type="cofactor">
    <cofactor evidence="10">
        <name>Zn(2+)</name>
        <dbReference type="ChEBI" id="CHEBI:29105"/>
    </cofactor>
</comment>
<feature type="binding site" evidence="10">
    <location>
        <position position="89"/>
    </location>
    <ligand>
        <name>Zn(2+)</name>
        <dbReference type="ChEBI" id="CHEBI:29105"/>
    </ligand>
</feature>
<evidence type="ECO:0000256" key="3">
    <source>
        <dbReference type="ARBA" id="ARBA00022723"/>
    </source>
</evidence>
<dbReference type="Proteomes" id="UP000032221">
    <property type="component" value="Unassembled WGS sequence"/>
</dbReference>
<evidence type="ECO:0000256" key="7">
    <source>
        <dbReference type="PIRNR" id="PIRNR004682"/>
    </source>
</evidence>
<dbReference type="NCBIfam" id="TIGR01656">
    <property type="entry name" value="Histidinol-ppas"/>
    <property type="match status" value="1"/>
</dbReference>
<dbReference type="EC" id="3.1.3.-" evidence="7"/>
<comment type="similarity">
    <text evidence="7">Belongs to the gmhB family.</text>
</comment>
<name>A0A0D1LL22_9MYCO</name>
<keyword evidence="2 7" id="KW-0963">Cytoplasm</keyword>
<dbReference type="Gene3D" id="3.40.50.1000">
    <property type="entry name" value="HAD superfamily/HAD-like"/>
    <property type="match status" value="1"/>
</dbReference>
<feature type="active site" description="Nucleophile" evidence="8">
    <location>
        <position position="4"/>
    </location>
</feature>
<dbReference type="GO" id="GO:0016791">
    <property type="term" value="F:phosphatase activity"/>
    <property type="evidence" value="ECO:0007669"/>
    <property type="project" value="InterPro"/>
</dbReference>
<evidence type="ECO:0000313" key="11">
    <source>
        <dbReference type="EMBL" id="KIU16681.1"/>
    </source>
</evidence>
<dbReference type="InterPro" id="IPR023214">
    <property type="entry name" value="HAD_sf"/>
</dbReference>
<comment type="cofactor">
    <cofactor evidence="10">
        <name>Mg(2+)</name>
        <dbReference type="ChEBI" id="CHEBI:18420"/>
    </cofactor>
</comment>
<dbReference type="InterPro" id="IPR006543">
    <property type="entry name" value="Histidinol-phos"/>
</dbReference>
<dbReference type="RefSeq" id="WP_043985913.1">
    <property type="nucleotide sequence ID" value="NZ_JXST01000015.1"/>
</dbReference>
<dbReference type="InterPro" id="IPR006549">
    <property type="entry name" value="HAD-SF_hydro_IIIA"/>
</dbReference>
<feature type="binding site" evidence="10">
    <location>
        <position position="87"/>
    </location>
    <ligand>
        <name>Zn(2+)</name>
        <dbReference type="ChEBI" id="CHEBI:29105"/>
    </ligand>
</feature>
<keyword evidence="4 7" id="KW-0378">Hydrolase</keyword>
<keyword evidence="10" id="KW-0460">Magnesium</keyword>
<feature type="site" description="Contributes to substrate recognition" evidence="9">
    <location>
        <position position="98"/>
    </location>
</feature>
<dbReference type="PANTHER" id="PTHR42891:SF1">
    <property type="entry name" value="D-GLYCERO-BETA-D-MANNO-HEPTOSE-1,7-BISPHOSPHATE 7-PHOSPHATASE"/>
    <property type="match status" value="1"/>
</dbReference>
<comment type="subcellular location">
    <subcellularLocation>
        <location evidence="1 7">Cytoplasm</location>
    </subcellularLocation>
</comment>
<dbReference type="GO" id="GO:0005737">
    <property type="term" value="C:cytoplasm"/>
    <property type="evidence" value="ECO:0007669"/>
    <property type="project" value="UniProtKB-SubCell"/>
</dbReference>
<keyword evidence="10" id="KW-0862">Zinc</keyword>
<feature type="binding site" evidence="10">
    <location>
        <position position="4"/>
    </location>
    <ligand>
        <name>Mg(2+)</name>
        <dbReference type="ChEBI" id="CHEBI:18420"/>
    </ligand>
</feature>
<comment type="caution">
    <text evidence="11">The sequence shown here is derived from an EMBL/GenBank/DDBJ whole genome shotgun (WGS) entry which is preliminary data.</text>
</comment>
<dbReference type="GO" id="GO:0046872">
    <property type="term" value="F:metal ion binding"/>
    <property type="evidence" value="ECO:0007669"/>
    <property type="project" value="UniProtKB-KW"/>
</dbReference>
<evidence type="ECO:0000256" key="5">
    <source>
        <dbReference type="ARBA" id="ARBA00023277"/>
    </source>
</evidence>
<dbReference type="STRING" id="280871.TL10_12625"/>
<feature type="binding site" evidence="10">
    <location>
        <position position="6"/>
    </location>
    <ligand>
        <name>Mg(2+)</name>
        <dbReference type="ChEBI" id="CHEBI:18420"/>
    </ligand>
</feature>
<dbReference type="InterPro" id="IPR004446">
    <property type="entry name" value="Heptose_bisP_phosphatase"/>
</dbReference>
<dbReference type="InterPro" id="IPR036412">
    <property type="entry name" value="HAD-like_sf"/>
</dbReference>
<dbReference type="PATRIC" id="fig|280871.6.peg.2621"/>
<accession>A0A0D1LL22</accession>
<gene>
    <name evidence="11" type="ORF">TL10_12625</name>
</gene>
<dbReference type="GO" id="GO:0005975">
    <property type="term" value="P:carbohydrate metabolic process"/>
    <property type="evidence" value="ECO:0007669"/>
    <property type="project" value="InterPro"/>
</dbReference>
<evidence type="ECO:0000256" key="2">
    <source>
        <dbReference type="ARBA" id="ARBA00022490"/>
    </source>
</evidence>
<dbReference type="NCBIfam" id="TIGR01662">
    <property type="entry name" value="HAD-SF-IIIA"/>
    <property type="match status" value="1"/>
</dbReference>
<evidence type="ECO:0000313" key="12">
    <source>
        <dbReference type="Proteomes" id="UP000032221"/>
    </source>
</evidence>
<organism evidence="11 12">
    <name type="scientific">Mycolicibacterium llatzerense</name>
    <dbReference type="NCBI Taxonomy" id="280871"/>
    <lineage>
        <taxon>Bacteria</taxon>
        <taxon>Bacillati</taxon>
        <taxon>Actinomycetota</taxon>
        <taxon>Actinomycetes</taxon>
        <taxon>Mycobacteriales</taxon>
        <taxon>Mycobacteriaceae</taxon>
        <taxon>Mycolicibacterium</taxon>
    </lineage>
</organism>
<feature type="binding site" evidence="10">
    <location>
        <position position="125"/>
    </location>
    <ligand>
        <name>Mg(2+)</name>
        <dbReference type="ChEBI" id="CHEBI:18420"/>
    </ligand>
</feature>
<evidence type="ECO:0000256" key="4">
    <source>
        <dbReference type="ARBA" id="ARBA00022801"/>
    </source>
</evidence>
<dbReference type="EMBL" id="JXST01000015">
    <property type="protein sequence ID" value="KIU16681.1"/>
    <property type="molecule type" value="Genomic_DNA"/>
</dbReference>
<feature type="site" description="Stabilizes the phosphoryl group" evidence="9">
    <location>
        <position position="99"/>
    </location>
</feature>
<evidence type="ECO:0000256" key="8">
    <source>
        <dbReference type="PIRSR" id="PIRSR004682-1"/>
    </source>
</evidence>
<feature type="active site" description="Proton donor" evidence="8">
    <location>
        <position position="6"/>
    </location>
</feature>
<dbReference type="SUPFAM" id="SSF56784">
    <property type="entry name" value="HAD-like"/>
    <property type="match status" value="1"/>
</dbReference>